<protein>
    <submittedName>
        <fullName evidence="1">Uncharacterized protein</fullName>
    </submittedName>
</protein>
<reference evidence="1" key="1">
    <citation type="journal article" date="2020" name="Phytopathology">
        <title>Genome Sequence Resources of Colletotrichum truncatum, C. plurivorum, C. musicola, and C. sojae: Four Species Pathogenic to Soybean (Glycine max).</title>
        <authorList>
            <person name="Rogerio F."/>
            <person name="Boufleur T.R."/>
            <person name="Ciampi-Guillardi M."/>
            <person name="Sukno S.A."/>
            <person name="Thon M.R."/>
            <person name="Massola Junior N.S."/>
            <person name="Baroncelli R."/>
        </authorList>
    </citation>
    <scope>NUCLEOTIDE SEQUENCE</scope>
    <source>
        <strain evidence="1">LFN0074</strain>
    </source>
</reference>
<gene>
    <name evidence="1" type="ORF">CMUS01_09042</name>
</gene>
<dbReference type="EMBL" id="WIGM01000371">
    <property type="protein sequence ID" value="KAF6827326.1"/>
    <property type="molecule type" value="Genomic_DNA"/>
</dbReference>
<evidence type="ECO:0000313" key="1">
    <source>
        <dbReference type="EMBL" id="KAF6827326.1"/>
    </source>
</evidence>
<organism evidence="1 2">
    <name type="scientific">Colletotrichum musicola</name>
    <dbReference type="NCBI Taxonomy" id="2175873"/>
    <lineage>
        <taxon>Eukaryota</taxon>
        <taxon>Fungi</taxon>
        <taxon>Dikarya</taxon>
        <taxon>Ascomycota</taxon>
        <taxon>Pezizomycotina</taxon>
        <taxon>Sordariomycetes</taxon>
        <taxon>Hypocreomycetidae</taxon>
        <taxon>Glomerellales</taxon>
        <taxon>Glomerellaceae</taxon>
        <taxon>Colletotrichum</taxon>
        <taxon>Colletotrichum orchidearum species complex</taxon>
    </lineage>
</organism>
<accession>A0A8H6NC94</accession>
<name>A0A8H6NC94_9PEZI</name>
<dbReference type="Proteomes" id="UP000639643">
    <property type="component" value="Unassembled WGS sequence"/>
</dbReference>
<proteinExistence type="predicted"/>
<sequence>MGRGRASCRLSIASQHIGQGYQVLVQVPRANEQCQFRPSIASETLIPSRRRAEMTSSGGGFSDWEMSEKKEAGIEHVEICRKPPSPSRDLDWRWCWCWCWCWCWWPGARFGWHLASKRCGRKTGLLGTEIERGGLDWEKAKSGPDEFRSIPFVICAASSKAQEFQALAVDLMPASPVEVRRVSWRCSRVDGAAVATGVAIVMVPLPSVSWCLVLPGPTLWTALFFACRGIGAGLPSCCSPTGVWNWELGPTAHGWCPGKSSKRRRSCFPLAPLQTSQETPEGLPGTLGGRPG</sequence>
<evidence type="ECO:0000313" key="2">
    <source>
        <dbReference type="Proteomes" id="UP000639643"/>
    </source>
</evidence>
<comment type="caution">
    <text evidence="1">The sequence shown here is derived from an EMBL/GenBank/DDBJ whole genome shotgun (WGS) entry which is preliminary data.</text>
</comment>
<dbReference type="AlphaFoldDB" id="A0A8H6NC94"/>
<keyword evidence="2" id="KW-1185">Reference proteome</keyword>